<feature type="non-terminal residue" evidence="4">
    <location>
        <position position="1"/>
    </location>
</feature>
<sequence>LSSGAPVSTDVILNSSFPLHLICEGDGPVTWVPRLAKHKRCISKQVGNRRSFRVDKATVDFTGTYKCVYMNGNDSNVSSSVHVFVRDPQVLFVSPSSSLRYVRKEGEDLTLPCLLTDPDATDFNFRMENGSAVPYGMNVTFDPRKGVLIRNVQPGFNADYVCSARIRGVEK</sequence>
<gene>
    <name evidence="4" type="ORF">M9458_028883</name>
</gene>
<comment type="caution">
    <text evidence="4">The sequence shown here is derived from an EMBL/GenBank/DDBJ whole genome shotgun (WGS) entry which is preliminary data.</text>
</comment>
<dbReference type="Gene3D" id="2.60.40.10">
    <property type="entry name" value="Immunoglobulins"/>
    <property type="match status" value="2"/>
</dbReference>
<name>A0ABD0PT74_CIRMR</name>
<dbReference type="InterPro" id="IPR003599">
    <property type="entry name" value="Ig_sub"/>
</dbReference>
<feature type="non-terminal residue" evidence="4">
    <location>
        <position position="171"/>
    </location>
</feature>
<dbReference type="SUPFAM" id="SSF48726">
    <property type="entry name" value="Immunoglobulin"/>
    <property type="match status" value="2"/>
</dbReference>
<keyword evidence="5" id="KW-1185">Reference proteome</keyword>
<evidence type="ECO:0000259" key="3">
    <source>
        <dbReference type="PROSITE" id="PS50835"/>
    </source>
</evidence>
<dbReference type="InterPro" id="IPR042495">
    <property type="entry name" value="PDGFRL"/>
</dbReference>
<dbReference type="EMBL" id="JAMKFB020000014">
    <property type="protein sequence ID" value="KAL0176553.1"/>
    <property type="molecule type" value="Genomic_DNA"/>
</dbReference>
<dbReference type="InterPro" id="IPR013783">
    <property type="entry name" value="Ig-like_fold"/>
</dbReference>
<evidence type="ECO:0000313" key="5">
    <source>
        <dbReference type="Proteomes" id="UP001529510"/>
    </source>
</evidence>
<comment type="subunit">
    <text evidence="1">Forms a complex composed of PDGFRL, TNK2 and GRB2.</text>
</comment>
<feature type="domain" description="Ig-like" evidence="3">
    <location>
        <begin position="88"/>
        <end position="171"/>
    </location>
</feature>
<evidence type="ECO:0000256" key="2">
    <source>
        <dbReference type="ARBA" id="ARBA00019671"/>
    </source>
</evidence>
<evidence type="ECO:0000313" key="4">
    <source>
        <dbReference type="EMBL" id="KAL0176553.1"/>
    </source>
</evidence>
<dbReference type="PANTHER" id="PTHR15360:SF2">
    <property type="entry name" value="PLATELET-DERIVED GROWTH FACTOR RECEPTOR-LIKE PROTEIN"/>
    <property type="match status" value="1"/>
</dbReference>
<dbReference type="InterPro" id="IPR036179">
    <property type="entry name" value="Ig-like_dom_sf"/>
</dbReference>
<proteinExistence type="predicted"/>
<evidence type="ECO:0000256" key="1">
    <source>
        <dbReference type="ARBA" id="ARBA00011360"/>
    </source>
</evidence>
<accession>A0ABD0PT74</accession>
<dbReference type="SMART" id="SM00409">
    <property type="entry name" value="IG"/>
    <property type="match status" value="2"/>
</dbReference>
<organism evidence="4 5">
    <name type="scientific">Cirrhinus mrigala</name>
    <name type="common">Mrigala</name>
    <dbReference type="NCBI Taxonomy" id="683832"/>
    <lineage>
        <taxon>Eukaryota</taxon>
        <taxon>Metazoa</taxon>
        <taxon>Chordata</taxon>
        <taxon>Craniata</taxon>
        <taxon>Vertebrata</taxon>
        <taxon>Euteleostomi</taxon>
        <taxon>Actinopterygii</taxon>
        <taxon>Neopterygii</taxon>
        <taxon>Teleostei</taxon>
        <taxon>Ostariophysi</taxon>
        <taxon>Cypriniformes</taxon>
        <taxon>Cyprinidae</taxon>
        <taxon>Labeoninae</taxon>
        <taxon>Labeonini</taxon>
        <taxon>Cirrhinus</taxon>
    </lineage>
</organism>
<protein>
    <recommendedName>
        <fullName evidence="2">Platelet-derived growth factor receptor-like protein</fullName>
    </recommendedName>
</protein>
<dbReference type="InterPro" id="IPR007110">
    <property type="entry name" value="Ig-like_dom"/>
</dbReference>
<dbReference type="PANTHER" id="PTHR15360">
    <property type="entry name" value="PLATELET-DERIVED GROWTH FACTOR RECEPTOR LIKE"/>
    <property type="match status" value="1"/>
</dbReference>
<dbReference type="PROSITE" id="PS50835">
    <property type="entry name" value="IG_LIKE"/>
    <property type="match status" value="1"/>
</dbReference>
<dbReference type="Proteomes" id="UP001529510">
    <property type="component" value="Unassembled WGS sequence"/>
</dbReference>
<reference evidence="4 5" key="1">
    <citation type="submission" date="2024-05" db="EMBL/GenBank/DDBJ databases">
        <title>Genome sequencing and assembly of Indian major carp, Cirrhinus mrigala (Hamilton, 1822).</title>
        <authorList>
            <person name="Mohindra V."/>
            <person name="Chowdhury L.M."/>
            <person name="Lal K."/>
            <person name="Jena J.K."/>
        </authorList>
    </citation>
    <scope>NUCLEOTIDE SEQUENCE [LARGE SCALE GENOMIC DNA]</scope>
    <source>
        <strain evidence="4">CM1030</strain>
        <tissue evidence="4">Blood</tissue>
    </source>
</reference>
<dbReference type="AlphaFoldDB" id="A0ABD0PT74"/>